<feature type="transmembrane region" description="Helical" evidence="7">
    <location>
        <begin position="254"/>
        <end position="278"/>
    </location>
</feature>
<comment type="caution">
    <text evidence="9">The sequence shown here is derived from an EMBL/GenBank/DDBJ whole genome shotgun (WGS) entry which is preliminary data.</text>
</comment>
<keyword evidence="5 7" id="KW-1133">Transmembrane helix</keyword>
<proteinExistence type="predicted"/>
<evidence type="ECO:0000313" key="10">
    <source>
        <dbReference type="Proteomes" id="UP000593567"/>
    </source>
</evidence>
<dbReference type="Proteomes" id="UP000593567">
    <property type="component" value="Unassembled WGS sequence"/>
</dbReference>
<protein>
    <submittedName>
        <fullName evidence="9">ABCC12</fullName>
    </submittedName>
</protein>
<evidence type="ECO:0000256" key="3">
    <source>
        <dbReference type="ARBA" id="ARBA00022741"/>
    </source>
</evidence>
<evidence type="ECO:0000256" key="4">
    <source>
        <dbReference type="ARBA" id="ARBA00022840"/>
    </source>
</evidence>
<keyword evidence="1" id="KW-0813">Transport</keyword>
<feature type="transmembrane region" description="Helical" evidence="7">
    <location>
        <begin position="217"/>
        <end position="242"/>
    </location>
</feature>
<reference evidence="9" key="1">
    <citation type="submission" date="2020-06" db="EMBL/GenBank/DDBJ databases">
        <title>Draft genome of Bugula neritina, a colonial animal packing powerful symbionts and potential medicines.</title>
        <authorList>
            <person name="Rayko M."/>
        </authorList>
    </citation>
    <scope>NUCLEOTIDE SEQUENCE [LARGE SCALE GENOMIC DNA]</scope>
    <source>
        <strain evidence="9">Kwan_BN1</strain>
    </source>
</reference>
<dbReference type="OrthoDB" id="6500128at2759"/>
<keyword evidence="2 7" id="KW-0812">Transmembrane</keyword>
<evidence type="ECO:0000313" key="9">
    <source>
        <dbReference type="EMBL" id="KAF6021159.1"/>
    </source>
</evidence>
<feature type="transmembrane region" description="Helical" evidence="7">
    <location>
        <begin position="186"/>
        <end position="205"/>
    </location>
</feature>
<organism evidence="9 10">
    <name type="scientific">Bugula neritina</name>
    <name type="common">Brown bryozoan</name>
    <name type="synonym">Sertularia neritina</name>
    <dbReference type="NCBI Taxonomy" id="10212"/>
    <lineage>
        <taxon>Eukaryota</taxon>
        <taxon>Metazoa</taxon>
        <taxon>Spiralia</taxon>
        <taxon>Lophotrochozoa</taxon>
        <taxon>Bryozoa</taxon>
        <taxon>Gymnolaemata</taxon>
        <taxon>Cheilostomatida</taxon>
        <taxon>Flustrina</taxon>
        <taxon>Buguloidea</taxon>
        <taxon>Bugulidae</taxon>
        <taxon>Bugula</taxon>
    </lineage>
</organism>
<evidence type="ECO:0000256" key="7">
    <source>
        <dbReference type="SAM" id="Phobius"/>
    </source>
</evidence>
<dbReference type="PANTHER" id="PTHR24223:SF447">
    <property type="entry name" value="MULTIDRUG RESISTANCE-ASSOCIATED PROTEIN 5"/>
    <property type="match status" value="1"/>
</dbReference>
<keyword evidence="6 7" id="KW-0472">Membrane</keyword>
<dbReference type="EMBL" id="VXIV02003110">
    <property type="protein sequence ID" value="KAF6021159.1"/>
    <property type="molecule type" value="Genomic_DNA"/>
</dbReference>
<feature type="domain" description="ABC transmembrane type-1" evidence="8">
    <location>
        <begin position="53"/>
        <end position="198"/>
    </location>
</feature>
<dbReference type="GO" id="GO:0016020">
    <property type="term" value="C:membrane"/>
    <property type="evidence" value="ECO:0007669"/>
    <property type="project" value="InterPro"/>
</dbReference>
<evidence type="ECO:0000259" key="8">
    <source>
        <dbReference type="PROSITE" id="PS50929"/>
    </source>
</evidence>
<dbReference type="InterPro" id="IPR050173">
    <property type="entry name" value="ABC_transporter_C-like"/>
</dbReference>
<keyword evidence="10" id="KW-1185">Reference proteome</keyword>
<dbReference type="InterPro" id="IPR036640">
    <property type="entry name" value="ABC1_TM_sf"/>
</dbReference>
<dbReference type="SUPFAM" id="SSF90123">
    <property type="entry name" value="ABC transporter transmembrane region"/>
    <property type="match status" value="1"/>
</dbReference>
<dbReference type="InterPro" id="IPR011527">
    <property type="entry name" value="ABC1_TM_dom"/>
</dbReference>
<dbReference type="InterPro" id="IPR027417">
    <property type="entry name" value="P-loop_NTPase"/>
</dbReference>
<sequence length="417" mass="45907">MSQRTYTPNGFLHQTIFSNRFEKLWKEEVKRKGLKGASVLFTVIRMVRGRMIVGALFGALLSAAIFFRSSYILQKLLTTIEISDTTSYGYQALLFSLIILCSVMKTLCYSALSTTASVAGIRARSGVLSFLFQKILRSQHHSVSTGELINLCASDGQRIYDAILVASMLFTAVPIIGVAVYSTYLLGYWGLLGLAVVLGSIPVKLRKKESKSLKNLLIAQSLMVTLSQMVPIFATALTLLAMTICKADFSLLRAFVYMSTIYSLRMALGTIPFCLRAISEAVNACFRLKDILVVEEQKLQVLPVKSKDKLLEINKASFGWKQDLLTCTDIKSKQTTKYGATYKERNEKRTEKDGESSEDRLLFAAEESDDAGDVVLTLHDITMSLCLGQLVGVCGAVGSGKSSLIQAILGMVRKLSI</sequence>
<dbReference type="Gene3D" id="1.20.1560.10">
    <property type="entry name" value="ABC transporter type 1, transmembrane domain"/>
    <property type="match status" value="1"/>
</dbReference>
<name>A0A7J7J4Q4_BUGNE</name>
<dbReference type="SUPFAM" id="SSF52540">
    <property type="entry name" value="P-loop containing nucleoside triphosphate hydrolases"/>
    <property type="match status" value="1"/>
</dbReference>
<dbReference type="PROSITE" id="PS50929">
    <property type="entry name" value="ABC_TM1F"/>
    <property type="match status" value="1"/>
</dbReference>
<keyword evidence="4" id="KW-0067">ATP-binding</keyword>
<accession>A0A7J7J4Q4</accession>
<evidence type="ECO:0000256" key="6">
    <source>
        <dbReference type="ARBA" id="ARBA00023136"/>
    </source>
</evidence>
<dbReference type="AlphaFoldDB" id="A0A7J7J4Q4"/>
<feature type="transmembrane region" description="Helical" evidence="7">
    <location>
        <begin position="93"/>
        <end position="112"/>
    </location>
</feature>
<feature type="transmembrane region" description="Helical" evidence="7">
    <location>
        <begin position="159"/>
        <end position="180"/>
    </location>
</feature>
<keyword evidence="3" id="KW-0547">Nucleotide-binding</keyword>
<evidence type="ECO:0000256" key="5">
    <source>
        <dbReference type="ARBA" id="ARBA00022989"/>
    </source>
</evidence>
<feature type="transmembrane region" description="Helical" evidence="7">
    <location>
        <begin position="51"/>
        <end position="73"/>
    </location>
</feature>
<dbReference type="Gene3D" id="3.40.50.300">
    <property type="entry name" value="P-loop containing nucleotide triphosphate hydrolases"/>
    <property type="match status" value="1"/>
</dbReference>
<dbReference type="GO" id="GO:0140359">
    <property type="term" value="F:ABC-type transporter activity"/>
    <property type="evidence" value="ECO:0007669"/>
    <property type="project" value="InterPro"/>
</dbReference>
<dbReference type="PANTHER" id="PTHR24223">
    <property type="entry name" value="ATP-BINDING CASSETTE SUB-FAMILY C"/>
    <property type="match status" value="1"/>
</dbReference>
<evidence type="ECO:0000256" key="2">
    <source>
        <dbReference type="ARBA" id="ARBA00022692"/>
    </source>
</evidence>
<evidence type="ECO:0000256" key="1">
    <source>
        <dbReference type="ARBA" id="ARBA00022448"/>
    </source>
</evidence>
<gene>
    <name evidence="9" type="ORF">EB796_020533</name>
</gene>
<dbReference type="GO" id="GO:0005524">
    <property type="term" value="F:ATP binding"/>
    <property type="evidence" value="ECO:0007669"/>
    <property type="project" value="UniProtKB-KW"/>
</dbReference>